<protein>
    <submittedName>
        <fullName evidence="1">Uncharacterized protein</fullName>
    </submittedName>
</protein>
<name>A0A532UPL6_UNCT6</name>
<dbReference type="AlphaFoldDB" id="A0A532UPL6"/>
<accession>A0A532UPL6</accession>
<proteinExistence type="predicted"/>
<evidence type="ECO:0000313" key="2">
    <source>
        <dbReference type="Proteomes" id="UP000317778"/>
    </source>
</evidence>
<sequence>MVREYKAPKMVFQPRRVAEIPFRGTIAAGLMRTLVSGKIMYPFRITKVKMIFTDDANNWIRHGWYTGRTRSQPETGPPTGMNIFGRESPVADFIGKAIIRVVPCNIEFPEGGEIIHFYTNNTGPYAYERNASCSIEAM</sequence>
<comment type="caution">
    <text evidence="1">The sequence shown here is derived from an EMBL/GenBank/DDBJ whole genome shotgun (WGS) entry which is preliminary data.</text>
</comment>
<organism evidence="1 2">
    <name type="scientific">candidate division TA06 bacterium B3_TA06</name>
    <dbReference type="NCBI Taxonomy" id="2012487"/>
    <lineage>
        <taxon>Bacteria</taxon>
        <taxon>Bacteria division TA06</taxon>
    </lineage>
</organism>
<reference evidence="1 2" key="1">
    <citation type="submission" date="2017-06" db="EMBL/GenBank/DDBJ databases">
        <title>Novel microbial phyla capable of carbon fixation and sulfur reduction in deep-sea sediments.</title>
        <authorList>
            <person name="Huang J."/>
            <person name="Baker B."/>
            <person name="Wang Y."/>
        </authorList>
    </citation>
    <scope>NUCLEOTIDE SEQUENCE [LARGE SCALE GENOMIC DNA]</scope>
    <source>
        <strain evidence="1">B3_TA06</strain>
    </source>
</reference>
<dbReference type="Proteomes" id="UP000317778">
    <property type="component" value="Unassembled WGS sequence"/>
</dbReference>
<evidence type="ECO:0000313" key="1">
    <source>
        <dbReference type="EMBL" id="TKJ36874.1"/>
    </source>
</evidence>
<dbReference type="EMBL" id="NJBO01000038">
    <property type="protein sequence ID" value="TKJ36874.1"/>
    <property type="molecule type" value="Genomic_DNA"/>
</dbReference>
<gene>
    <name evidence="1" type="ORF">CEE36_11345</name>
</gene>